<evidence type="ECO:0000313" key="2">
    <source>
        <dbReference type="Proteomes" id="UP000324222"/>
    </source>
</evidence>
<dbReference type="EMBL" id="VSRR010017978">
    <property type="protein sequence ID" value="MPC60868.1"/>
    <property type="molecule type" value="Genomic_DNA"/>
</dbReference>
<dbReference type="AlphaFoldDB" id="A0A5B7GV86"/>
<dbReference type="Proteomes" id="UP000324222">
    <property type="component" value="Unassembled WGS sequence"/>
</dbReference>
<name>A0A5B7GV86_PORTR</name>
<accession>A0A5B7GV86</accession>
<organism evidence="1 2">
    <name type="scientific">Portunus trituberculatus</name>
    <name type="common">Swimming crab</name>
    <name type="synonym">Neptunus trituberculatus</name>
    <dbReference type="NCBI Taxonomy" id="210409"/>
    <lineage>
        <taxon>Eukaryota</taxon>
        <taxon>Metazoa</taxon>
        <taxon>Ecdysozoa</taxon>
        <taxon>Arthropoda</taxon>
        <taxon>Crustacea</taxon>
        <taxon>Multicrustacea</taxon>
        <taxon>Malacostraca</taxon>
        <taxon>Eumalacostraca</taxon>
        <taxon>Eucarida</taxon>
        <taxon>Decapoda</taxon>
        <taxon>Pleocyemata</taxon>
        <taxon>Brachyura</taxon>
        <taxon>Eubrachyura</taxon>
        <taxon>Portunoidea</taxon>
        <taxon>Portunidae</taxon>
        <taxon>Portuninae</taxon>
        <taxon>Portunus</taxon>
    </lineage>
</organism>
<sequence length="115" mass="12819">MGAISRQEVALTLQFLGSSSWHFEHFEAGYQAPPANSNGSLWMLFYKGWYVSRRLIAVEVVCTNIDNNLLLGSCPGAPTYRPAVELSGTQFEIWSSTQFENAVGPILYKQTDRAN</sequence>
<comment type="caution">
    <text evidence="1">The sequence shown here is derived from an EMBL/GenBank/DDBJ whole genome shotgun (WGS) entry which is preliminary data.</text>
</comment>
<gene>
    <name evidence="1" type="ORF">E2C01_054927</name>
</gene>
<protein>
    <submittedName>
        <fullName evidence="1">Uncharacterized protein</fullName>
    </submittedName>
</protein>
<reference evidence="1 2" key="1">
    <citation type="submission" date="2019-05" db="EMBL/GenBank/DDBJ databases">
        <title>Another draft genome of Portunus trituberculatus and its Hox gene families provides insights of decapod evolution.</title>
        <authorList>
            <person name="Jeong J.-H."/>
            <person name="Song I."/>
            <person name="Kim S."/>
            <person name="Choi T."/>
            <person name="Kim D."/>
            <person name="Ryu S."/>
            <person name="Kim W."/>
        </authorList>
    </citation>
    <scope>NUCLEOTIDE SEQUENCE [LARGE SCALE GENOMIC DNA]</scope>
    <source>
        <tissue evidence="1">Muscle</tissue>
    </source>
</reference>
<evidence type="ECO:0000313" key="1">
    <source>
        <dbReference type="EMBL" id="MPC60868.1"/>
    </source>
</evidence>
<keyword evidence="2" id="KW-1185">Reference proteome</keyword>
<proteinExistence type="predicted"/>